<dbReference type="InterPro" id="IPR009057">
    <property type="entry name" value="Homeodomain-like_sf"/>
</dbReference>
<dbReference type="Gene3D" id="3.40.50.2300">
    <property type="match status" value="1"/>
</dbReference>
<reference evidence="12 13" key="1">
    <citation type="submission" date="2019-11" db="EMBL/GenBank/DDBJ databases">
        <title>Whole-genome sequence of Rhodoplanes serenus DSM 18633, type strain.</title>
        <authorList>
            <person name="Kyndt J.A."/>
            <person name="Meyer T.E."/>
        </authorList>
    </citation>
    <scope>NUCLEOTIDE SEQUENCE [LARGE SCALE GENOMIC DNA]</scope>
    <source>
        <strain evidence="12 13">DSM 18633</strain>
    </source>
</reference>
<keyword evidence="3" id="KW-0067">ATP-binding</keyword>
<dbReference type="InterPro" id="IPR002078">
    <property type="entry name" value="Sigma_54_int"/>
</dbReference>
<dbReference type="PROSITE" id="PS00688">
    <property type="entry name" value="SIGMA54_INTERACT_3"/>
    <property type="match status" value="1"/>
</dbReference>
<feature type="domain" description="Sigma-54 factor interaction" evidence="10">
    <location>
        <begin position="141"/>
        <end position="370"/>
    </location>
</feature>
<evidence type="ECO:0000256" key="2">
    <source>
        <dbReference type="ARBA" id="ARBA00022741"/>
    </source>
</evidence>
<dbReference type="PANTHER" id="PTHR32071">
    <property type="entry name" value="TRANSCRIPTIONAL REGULATORY PROTEIN"/>
    <property type="match status" value="1"/>
</dbReference>
<dbReference type="InterPro" id="IPR002197">
    <property type="entry name" value="HTH_Fis"/>
</dbReference>
<organism evidence="12 13">
    <name type="scientific">Rhodoplanes serenus</name>
    <dbReference type="NCBI Taxonomy" id="200615"/>
    <lineage>
        <taxon>Bacteria</taxon>
        <taxon>Pseudomonadati</taxon>
        <taxon>Pseudomonadota</taxon>
        <taxon>Alphaproteobacteria</taxon>
        <taxon>Hyphomicrobiales</taxon>
        <taxon>Nitrobacteraceae</taxon>
        <taxon>Rhodoplanes</taxon>
    </lineage>
</organism>
<dbReference type="Pfam" id="PF02954">
    <property type="entry name" value="HTH_8"/>
    <property type="match status" value="1"/>
</dbReference>
<evidence type="ECO:0000256" key="3">
    <source>
        <dbReference type="ARBA" id="ARBA00022840"/>
    </source>
</evidence>
<dbReference type="SMART" id="SM00382">
    <property type="entry name" value="AAA"/>
    <property type="match status" value="1"/>
</dbReference>
<dbReference type="InterPro" id="IPR058031">
    <property type="entry name" value="AAA_lid_NorR"/>
</dbReference>
<evidence type="ECO:0000256" key="6">
    <source>
        <dbReference type="ARBA" id="ARBA00023125"/>
    </source>
</evidence>
<evidence type="ECO:0000256" key="7">
    <source>
        <dbReference type="ARBA" id="ARBA00023159"/>
    </source>
</evidence>
<protein>
    <submittedName>
        <fullName evidence="12">Response regulator</fullName>
    </submittedName>
</protein>
<evidence type="ECO:0000256" key="8">
    <source>
        <dbReference type="ARBA" id="ARBA00023163"/>
    </source>
</evidence>
<dbReference type="InterPro" id="IPR025662">
    <property type="entry name" value="Sigma_54_int_dom_ATP-bd_1"/>
</dbReference>
<dbReference type="Gene3D" id="1.10.10.60">
    <property type="entry name" value="Homeodomain-like"/>
    <property type="match status" value="1"/>
</dbReference>
<dbReference type="EMBL" id="WNKV01000010">
    <property type="protein sequence ID" value="MTW17399.1"/>
    <property type="molecule type" value="Genomic_DNA"/>
</dbReference>
<dbReference type="GO" id="GO:0006355">
    <property type="term" value="P:regulation of DNA-templated transcription"/>
    <property type="evidence" value="ECO:0007669"/>
    <property type="project" value="InterPro"/>
</dbReference>
<dbReference type="PROSITE" id="PS00676">
    <property type="entry name" value="SIGMA54_INTERACT_2"/>
    <property type="match status" value="1"/>
</dbReference>
<comment type="caution">
    <text evidence="12">The sequence shown here is derived from an EMBL/GenBank/DDBJ whole genome shotgun (WGS) entry which is preliminary data.</text>
</comment>
<evidence type="ECO:0000256" key="1">
    <source>
        <dbReference type="ARBA" id="ARBA00022553"/>
    </source>
</evidence>
<evidence type="ECO:0000256" key="5">
    <source>
        <dbReference type="ARBA" id="ARBA00023015"/>
    </source>
</evidence>
<proteinExistence type="predicted"/>
<keyword evidence="2" id="KW-0547">Nucleotide-binding</keyword>
<dbReference type="InterPro" id="IPR001789">
    <property type="entry name" value="Sig_transdc_resp-reg_receiver"/>
</dbReference>
<dbReference type="Gene3D" id="3.40.50.300">
    <property type="entry name" value="P-loop containing nucleotide triphosphate hydrolases"/>
    <property type="match status" value="1"/>
</dbReference>
<name>A0A9X4XPR7_9BRAD</name>
<dbReference type="GO" id="GO:0043565">
    <property type="term" value="F:sequence-specific DNA binding"/>
    <property type="evidence" value="ECO:0007669"/>
    <property type="project" value="InterPro"/>
</dbReference>
<keyword evidence="4" id="KW-0902">Two-component regulatory system</keyword>
<sequence>MRVLLVDDQRGIRRSLALLLANAGVATDEAASGAEALAALAAARYDVVISDLRMDGMSGSELLRRIRTRHPELPFILLTAYGTIESAVEAMRLGAFDYLTKPVQEQELLEKIREACSLRKSGRVADGDKSQIARSEQPQDVVALCPNMQAMLIRLERVSSTDLSVLMTGETGTGKSRFARLIHEKSGRRSKRFVSVNCASVPEPLLESELFGHTKGSFTGASQSRVGLFEEADGGTIFFDEIDMLSLAMQAKLLSVLQDREVRPVGSNRARRVDVRVICAVNRDLAQLIERGEFRQDLFFRLNGIRLHLPPLRERGDDLRVLIDRLLVGFGRKHGHPKITITPPALQVLLSYDYPGNIRQLENIMEQMVVFARPDGVVDVEALPEELSGKPSVPAAAAPDAGFSLVESERVLIEAALDRFGSLRDVARELGIGRTTLWRKLKQHNIQTVRRH</sequence>
<dbReference type="AlphaFoldDB" id="A0A9X4XPR7"/>
<keyword evidence="1 9" id="KW-0597">Phosphoprotein</keyword>
<evidence type="ECO:0000256" key="4">
    <source>
        <dbReference type="ARBA" id="ARBA00023012"/>
    </source>
</evidence>
<dbReference type="Pfam" id="PF00072">
    <property type="entry name" value="Response_reg"/>
    <property type="match status" value="1"/>
</dbReference>
<dbReference type="SUPFAM" id="SSF52540">
    <property type="entry name" value="P-loop containing nucleoside triphosphate hydrolases"/>
    <property type="match status" value="1"/>
</dbReference>
<keyword evidence="5" id="KW-0805">Transcription regulation</keyword>
<feature type="modified residue" description="4-aspartylphosphate" evidence="9">
    <location>
        <position position="51"/>
    </location>
</feature>
<evidence type="ECO:0000259" key="10">
    <source>
        <dbReference type="PROSITE" id="PS50045"/>
    </source>
</evidence>
<evidence type="ECO:0000313" key="12">
    <source>
        <dbReference type="EMBL" id="MTW17399.1"/>
    </source>
</evidence>
<keyword evidence="6" id="KW-0238">DNA-binding</keyword>
<dbReference type="PROSITE" id="PS50110">
    <property type="entry name" value="RESPONSE_REGULATORY"/>
    <property type="match status" value="1"/>
</dbReference>
<dbReference type="SUPFAM" id="SSF52172">
    <property type="entry name" value="CheY-like"/>
    <property type="match status" value="1"/>
</dbReference>
<dbReference type="InterPro" id="IPR025944">
    <property type="entry name" value="Sigma_54_int_dom_CS"/>
</dbReference>
<gene>
    <name evidence="12" type="ORF">GJ689_14420</name>
</gene>
<dbReference type="Gene3D" id="1.10.8.60">
    <property type="match status" value="1"/>
</dbReference>
<keyword evidence="7" id="KW-0010">Activator</keyword>
<dbReference type="FunFam" id="3.40.50.2300:FF:000018">
    <property type="entry name" value="DNA-binding transcriptional regulator NtrC"/>
    <property type="match status" value="1"/>
</dbReference>
<dbReference type="PROSITE" id="PS50045">
    <property type="entry name" value="SIGMA54_INTERACT_4"/>
    <property type="match status" value="1"/>
</dbReference>
<dbReference type="InterPro" id="IPR027417">
    <property type="entry name" value="P-loop_NTPase"/>
</dbReference>
<evidence type="ECO:0000259" key="11">
    <source>
        <dbReference type="PROSITE" id="PS50110"/>
    </source>
</evidence>
<evidence type="ECO:0000313" key="13">
    <source>
        <dbReference type="Proteomes" id="UP000438991"/>
    </source>
</evidence>
<keyword evidence="8" id="KW-0804">Transcription</keyword>
<dbReference type="GO" id="GO:0005524">
    <property type="term" value="F:ATP binding"/>
    <property type="evidence" value="ECO:0007669"/>
    <property type="project" value="UniProtKB-KW"/>
</dbReference>
<dbReference type="InterPro" id="IPR011006">
    <property type="entry name" value="CheY-like_superfamily"/>
</dbReference>
<accession>A0A9X4XPR7</accession>
<dbReference type="Pfam" id="PF25601">
    <property type="entry name" value="AAA_lid_14"/>
    <property type="match status" value="1"/>
</dbReference>
<dbReference type="InterPro" id="IPR025943">
    <property type="entry name" value="Sigma_54_int_dom_ATP-bd_2"/>
</dbReference>
<dbReference type="InterPro" id="IPR003593">
    <property type="entry name" value="AAA+_ATPase"/>
</dbReference>
<evidence type="ECO:0000256" key="9">
    <source>
        <dbReference type="PROSITE-ProRule" id="PRU00169"/>
    </source>
</evidence>
<feature type="domain" description="Response regulatory" evidence="11">
    <location>
        <begin position="2"/>
        <end position="116"/>
    </location>
</feature>
<dbReference type="SMART" id="SM00448">
    <property type="entry name" value="REC"/>
    <property type="match status" value="1"/>
</dbReference>
<dbReference type="CDD" id="cd00009">
    <property type="entry name" value="AAA"/>
    <property type="match status" value="1"/>
</dbReference>
<dbReference type="Pfam" id="PF00158">
    <property type="entry name" value="Sigma54_activat"/>
    <property type="match status" value="1"/>
</dbReference>
<dbReference type="PROSITE" id="PS00675">
    <property type="entry name" value="SIGMA54_INTERACT_1"/>
    <property type="match status" value="1"/>
</dbReference>
<dbReference type="SUPFAM" id="SSF46689">
    <property type="entry name" value="Homeodomain-like"/>
    <property type="match status" value="1"/>
</dbReference>
<dbReference type="Proteomes" id="UP000438991">
    <property type="component" value="Unassembled WGS sequence"/>
</dbReference>
<dbReference type="FunFam" id="3.40.50.300:FF:000006">
    <property type="entry name" value="DNA-binding transcriptional regulator NtrC"/>
    <property type="match status" value="1"/>
</dbReference>
<dbReference type="GO" id="GO:0000160">
    <property type="term" value="P:phosphorelay signal transduction system"/>
    <property type="evidence" value="ECO:0007669"/>
    <property type="project" value="UniProtKB-KW"/>
</dbReference>